<keyword evidence="4" id="KW-1185">Reference proteome</keyword>
<dbReference type="SUPFAM" id="SSF74653">
    <property type="entry name" value="TolA/TonB C-terminal domain"/>
    <property type="match status" value="1"/>
</dbReference>
<evidence type="ECO:0000256" key="1">
    <source>
        <dbReference type="SAM" id="MobiDB-lite"/>
    </source>
</evidence>
<dbReference type="Proteomes" id="UP000235916">
    <property type="component" value="Unassembled WGS sequence"/>
</dbReference>
<accession>A0A2N8KTK5</accession>
<sequence>MRVRSMRMWSPWWTCATSCRSIWAWSRPASVTEEEGNPAMSGLAEDHLDDKPGRAWLIRGLIAAGLIALVGGTLVVVKTLKSDDHKPQRQVAKISILPNTPPPPPPPPKDEKKPEPPKDESKQAPREEPLKQAEAPKAANEPLKMEGAAGDGPSAFGAGAVSKDYAGGAPSTGAPAAGAGGTQSDRAQERFYANTARQLLRDEIERRLKSEAEQLTATFSIWLAQDGAIQRFELQPSGDSAGDLALRSALDETSRQFKLPPPPATALAQPMRFKLSVRPLA</sequence>
<reference evidence="3 4" key="1">
    <citation type="submission" date="2018-01" db="EMBL/GenBank/DDBJ databases">
        <title>Draft genome sequence of Paucibacter aquatile CR182 isolated from freshwater of the Nakdong River.</title>
        <authorList>
            <person name="Choi A."/>
            <person name="Chung E.J."/>
        </authorList>
    </citation>
    <scope>NUCLEOTIDE SEQUENCE [LARGE SCALE GENOMIC DNA]</scope>
    <source>
        <strain evidence="3 4">CR182</strain>
    </source>
</reference>
<feature type="region of interest" description="Disordered" evidence="1">
    <location>
        <begin position="82"/>
        <end position="151"/>
    </location>
</feature>
<feature type="transmembrane region" description="Helical" evidence="2">
    <location>
        <begin position="56"/>
        <end position="77"/>
    </location>
</feature>
<organism evidence="3 4">
    <name type="scientific">Kinneretia aquatilis</name>
    <dbReference type="NCBI Taxonomy" id="2070761"/>
    <lineage>
        <taxon>Bacteria</taxon>
        <taxon>Pseudomonadati</taxon>
        <taxon>Pseudomonadota</taxon>
        <taxon>Betaproteobacteria</taxon>
        <taxon>Burkholderiales</taxon>
        <taxon>Sphaerotilaceae</taxon>
        <taxon>Roseateles</taxon>
    </lineage>
</organism>
<dbReference type="Pfam" id="PF13103">
    <property type="entry name" value="TonB_2"/>
    <property type="match status" value="1"/>
</dbReference>
<evidence type="ECO:0000313" key="3">
    <source>
        <dbReference type="EMBL" id="PND36760.1"/>
    </source>
</evidence>
<feature type="region of interest" description="Disordered" evidence="1">
    <location>
        <begin position="169"/>
        <end position="188"/>
    </location>
</feature>
<evidence type="ECO:0000313" key="4">
    <source>
        <dbReference type="Proteomes" id="UP000235916"/>
    </source>
</evidence>
<dbReference type="EMBL" id="POSP01000003">
    <property type="protein sequence ID" value="PND36760.1"/>
    <property type="molecule type" value="Genomic_DNA"/>
</dbReference>
<dbReference type="AlphaFoldDB" id="A0A2N8KTK5"/>
<dbReference type="OrthoDB" id="9154019at2"/>
<evidence type="ECO:0000256" key="2">
    <source>
        <dbReference type="SAM" id="Phobius"/>
    </source>
</evidence>
<gene>
    <name evidence="3" type="ORF">C1O66_03840</name>
</gene>
<name>A0A2N8KTK5_9BURK</name>
<protein>
    <submittedName>
        <fullName evidence="3">TonB-dependent receptor</fullName>
    </submittedName>
</protein>
<proteinExistence type="predicted"/>
<keyword evidence="3" id="KW-0675">Receptor</keyword>
<keyword evidence="2" id="KW-0812">Transmembrane</keyword>
<feature type="compositionally biased region" description="Basic and acidic residues" evidence="1">
    <location>
        <begin position="108"/>
        <end position="131"/>
    </location>
</feature>
<comment type="caution">
    <text evidence="3">The sequence shown here is derived from an EMBL/GenBank/DDBJ whole genome shotgun (WGS) entry which is preliminary data.</text>
</comment>
<keyword evidence="2" id="KW-0472">Membrane</keyword>
<keyword evidence="2" id="KW-1133">Transmembrane helix</keyword>